<evidence type="ECO:0000313" key="4">
    <source>
        <dbReference type="Proteomes" id="UP000321960"/>
    </source>
</evidence>
<dbReference type="Proteomes" id="UP000321960">
    <property type="component" value="Unassembled WGS sequence"/>
</dbReference>
<dbReference type="AlphaFoldDB" id="A0A512JAT5"/>
<feature type="chain" id="PRO_5022013229" evidence="1">
    <location>
        <begin position="22"/>
        <end position="319"/>
    </location>
</feature>
<reference evidence="3" key="4">
    <citation type="submission" date="2023-01" db="EMBL/GenBank/DDBJ databases">
        <title>Draft genome sequence of Methylobacterium oxalidis strain NBRC 107715.</title>
        <authorList>
            <person name="Sun Q."/>
            <person name="Mori K."/>
        </authorList>
    </citation>
    <scope>NUCLEOTIDE SEQUENCE</scope>
    <source>
        <strain evidence="3">NBRC 107715</strain>
    </source>
</reference>
<accession>A0A512JAT5</accession>
<dbReference type="InterPro" id="IPR011045">
    <property type="entry name" value="N2O_reductase_N"/>
</dbReference>
<gene>
    <name evidence="3" type="ORF">GCM10007888_48010</name>
    <name evidence="2" type="ORF">MOX02_51140</name>
</gene>
<feature type="signal peptide" evidence="1">
    <location>
        <begin position="1"/>
        <end position="21"/>
    </location>
</feature>
<reference evidence="3" key="1">
    <citation type="journal article" date="2014" name="Int. J. Syst. Evol. Microbiol.">
        <title>Complete genome of a new Firmicutes species belonging to the dominant human colonic microbiota ('Ruminococcus bicirculans') reveals two chromosomes and a selective capacity to utilize plant glucans.</title>
        <authorList>
            <consortium name="NISC Comparative Sequencing Program"/>
            <person name="Wegmann U."/>
            <person name="Louis P."/>
            <person name="Goesmann A."/>
            <person name="Henrissat B."/>
            <person name="Duncan S.H."/>
            <person name="Flint H.J."/>
        </authorList>
    </citation>
    <scope>NUCLEOTIDE SEQUENCE</scope>
    <source>
        <strain evidence="3">NBRC 107715</strain>
    </source>
</reference>
<dbReference type="PANTHER" id="PTHR47197:SF3">
    <property type="entry name" value="DIHYDRO-HEME D1 DEHYDROGENASE"/>
    <property type="match status" value="1"/>
</dbReference>
<dbReference type="InterPro" id="IPR015943">
    <property type="entry name" value="WD40/YVTN_repeat-like_dom_sf"/>
</dbReference>
<keyword evidence="5" id="KW-1185">Reference proteome</keyword>
<comment type="caution">
    <text evidence="2">The sequence shown here is derived from an EMBL/GenBank/DDBJ whole genome shotgun (WGS) entry which is preliminary data.</text>
</comment>
<evidence type="ECO:0000313" key="5">
    <source>
        <dbReference type="Proteomes" id="UP001156856"/>
    </source>
</evidence>
<name>A0A512JAT5_9HYPH</name>
<dbReference type="PANTHER" id="PTHR47197">
    <property type="entry name" value="PROTEIN NIRF"/>
    <property type="match status" value="1"/>
</dbReference>
<evidence type="ECO:0000313" key="2">
    <source>
        <dbReference type="EMBL" id="GEP07076.1"/>
    </source>
</evidence>
<dbReference type="EMBL" id="BSPK01000105">
    <property type="protein sequence ID" value="GLS66418.1"/>
    <property type="molecule type" value="Genomic_DNA"/>
</dbReference>
<evidence type="ECO:0000313" key="3">
    <source>
        <dbReference type="EMBL" id="GLS66418.1"/>
    </source>
</evidence>
<proteinExistence type="predicted"/>
<dbReference type="NCBIfam" id="TIGR02276">
    <property type="entry name" value="beta_rpt_yvtn"/>
    <property type="match status" value="2"/>
</dbReference>
<dbReference type="EMBL" id="BJZU01000135">
    <property type="protein sequence ID" value="GEP07076.1"/>
    <property type="molecule type" value="Genomic_DNA"/>
</dbReference>
<reference evidence="2 4" key="3">
    <citation type="submission" date="2019-07" db="EMBL/GenBank/DDBJ databases">
        <title>Whole genome shotgun sequence of Methylobacterium oxalidis NBRC 107715.</title>
        <authorList>
            <person name="Hosoyama A."/>
            <person name="Uohara A."/>
            <person name="Ohji S."/>
            <person name="Ichikawa N."/>
        </authorList>
    </citation>
    <scope>NUCLEOTIDE SEQUENCE [LARGE SCALE GENOMIC DNA]</scope>
    <source>
        <strain evidence="2 4">NBRC 107715</strain>
    </source>
</reference>
<dbReference type="InterPro" id="IPR011964">
    <property type="entry name" value="YVTN_b-propeller_repeat"/>
</dbReference>
<dbReference type="InterPro" id="IPR051200">
    <property type="entry name" value="Host-pathogen_enzymatic-act"/>
</dbReference>
<keyword evidence="1" id="KW-0732">Signal</keyword>
<organism evidence="2 4">
    <name type="scientific">Methylobacterium oxalidis</name>
    <dbReference type="NCBI Taxonomy" id="944322"/>
    <lineage>
        <taxon>Bacteria</taxon>
        <taxon>Pseudomonadati</taxon>
        <taxon>Pseudomonadota</taxon>
        <taxon>Alphaproteobacteria</taxon>
        <taxon>Hyphomicrobiales</taxon>
        <taxon>Methylobacteriaceae</taxon>
        <taxon>Methylobacterium</taxon>
    </lineage>
</organism>
<dbReference type="SUPFAM" id="SSF50974">
    <property type="entry name" value="Nitrous oxide reductase, N-terminal domain"/>
    <property type="match status" value="1"/>
</dbReference>
<reference evidence="5" key="2">
    <citation type="journal article" date="2019" name="Int. J. Syst. Evol. Microbiol.">
        <title>The Global Catalogue of Microorganisms (GCM) 10K type strain sequencing project: providing services to taxonomists for standard genome sequencing and annotation.</title>
        <authorList>
            <consortium name="The Broad Institute Genomics Platform"/>
            <consortium name="The Broad Institute Genome Sequencing Center for Infectious Disease"/>
            <person name="Wu L."/>
            <person name="Ma J."/>
        </authorList>
    </citation>
    <scope>NUCLEOTIDE SEQUENCE [LARGE SCALE GENOMIC DNA]</scope>
    <source>
        <strain evidence="5">NBRC 107715</strain>
    </source>
</reference>
<dbReference type="Gene3D" id="2.130.10.10">
    <property type="entry name" value="YVTN repeat-like/Quinoprotein amine dehydrogenase"/>
    <property type="match status" value="3"/>
</dbReference>
<sequence length="319" mass="32949">MKPARARSGALLALLLCLAPAAGRGEDAIFVASQEAGAVTRIDADPGTGPVLLGAGPAGLAAAADGTLYLTHPDAAAITAVGPDGRIARRLQFRGQPFGIAVSADGTRLFVGDWQAGTLSRIDAQSGAVEAVAEIGREPAGLVTDVAGRVFAAERGGDSLAILDGVTLELRARLPVGRAPFALALSPDGDRLYVGNVRSNDLTVIDTRLLTVLATVPAGRSPYGIATSRDGGEILVTNQEAGSVSVLDRSLALRGRIPVGRYPEGVAVAGHRAYVANWFSNDVSVIDLDEHREIERRRVPEGPRAVVAVPAPVRAEAAR</sequence>
<dbReference type="RefSeq" id="WP_174804968.1">
    <property type="nucleotide sequence ID" value="NZ_BJZU01000135.1"/>
</dbReference>
<dbReference type="Proteomes" id="UP001156856">
    <property type="component" value="Unassembled WGS sequence"/>
</dbReference>
<evidence type="ECO:0000256" key="1">
    <source>
        <dbReference type="SAM" id="SignalP"/>
    </source>
</evidence>
<protein>
    <submittedName>
        <fullName evidence="2">Uncharacterized protein</fullName>
    </submittedName>
</protein>